<reference evidence="7" key="1">
    <citation type="submission" date="2020-05" db="EMBL/GenBank/DDBJ databases">
        <authorList>
            <person name="Chiriac C."/>
            <person name="Salcher M."/>
            <person name="Ghai R."/>
            <person name="Kavagutti S V."/>
        </authorList>
    </citation>
    <scope>NUCLEOTIDE SEQUENCE</scope>
</reference>
<dbReference type="GO" id="GO:0005524">
    <property type="term" value="F:ATP binding"/>
    <property type="evidence" value="ECO:0007669"/>
    <property type="project" value="UniProtKB-KW"/>
</dbReference>
<evidence type="ECO:0000313" key="6">
    <source>
        <dbReference type="EMBL" id="CAB4168867.1"/>
    </source>
</evidence>
<accession>A0A6J5SB06</accession>
<keyword evidence="3" id="KW-0067">ATP-binding</keyword>
<dbReference type="Gene3D" id="3.30.420.240">
    <property type="match status" value="1"/>
</dbReference>
<dbReference type="InterPro" id="IPR006517">
    <property type="entry name" value="Phage_terminase_lsu-like_C"/>
</dbReference>
<dbReference type="EMBL" id="LR796841">
    <property type="protein sequence ID" value="CAB4168867.1"/>
    <property type="molecule type" value="Genomic_DNA"/>
</dbReference>
<evidence type="ECO:0000256" key="1">
    <source>
        <dbReference type="ARBA" id="ARBA00022612"/>
    </source>
</evidence>
<name>A0A6J5SB06_9CAUD</name>
<evidence type="ECO:0000259" key="5">
    <source>
        <dbReference type="Pfam" id="PF17289"/>
    </source>
</evidence>
<sequence length="536" mass="60688">MSLTDTNPFELLREIERAECETSLYTFVQRAWRYVDPSPFTPGWPLEAMCEHLEAVADGDIRKLMINIPPRCGKSTIVSVCFPAWVWTQRELSPTAGPHVPLLHASYALSLAMRDSVKTRRLIESPWYQKLWGSRFHLVGDQNTKGRFQNDKRGERLITAVDARVTGEGGNIIVVDDPNAANDALSEALIETTNEWWDGTMSTRLNDARTGAYIVIQQRLGEEDLTGHILDTDEGWTHLMLPMEYEPERAFVTSIGWEDPRTEAGELLWEERFAAEQVEVLKKRLGPWKAAGQLQQRPEPKGGGIIKRDWWQLHDAPAFPPFDYVVASLDTAFTTKQENDFSALTVWGVFSSDTVAVPSKQVIRGERLVNVDPREYANQSPKVMLMNAWQERLELHDLVLRVQKTCKEMKVDRLLIEDKAAGHSVAQELRRLFGYDGFAVQLVNPGALDKVARVYAVQHLFAEGMIYAPDRQWAEMVIGQCATFPRGKHDDLVDTASQCLTHLRLTNMLTRSSEHIAEIGESLRHRGAPPQSLYGI</sequence>
<evidence type="ECO:0000256" key="2">
    <source>
        <dbReference type="ARBA" id="ARBA00022741"/>
    </source>
</evidence>
<evidence type="ECO:0000256" key="3">
    <source>
        <dbReference type="ARBA" id="ARBA00022840"/>
    </source>
</evidence>
<proteinExistence type="predicted"/>
<gene>
    <name evidence="7" type="ORF">UFOVP1413_31</name>
    <name evidence="6" type="ORF">UFOVP893_7</name>
</gene>
<evidence type="ECO:0000256" key="4">
    <source>
        <dbReference type="ARBA" id="ARBA00023219"/>
    </source>
</evidence>
<keyword evidence="2" id="KW-0547">Nucleotide-binding</keyword>
<dbReference type="NCBIfam" id="TIGR01630">
    <property type="entry name" value="psiM2_ORF9"/>
    <property type="match status" value="1"/>
</dbReference>
<evidence type="ECO:0000313" key="7">
    <source>
        <dbReference type="EMBL" id="CAB4210591.1"/>
    </source>
</evidence>
<keyword evidence="4" id="KW-0231">Viral genome packaging</keyword>
<organism evidence="7">
    <name type="scientific">uncultured Caudovirales phage</name>
    <dbReference type="NCBI Taxonomy" id="2100421"/>
    <lineage>
        <taxon>Viruses</taxon>
        <taxon>Duplodnaviria</taxon>
        <taxon>Heunggongvirae</taxon>
        <taxon>Uroviricota</taxon>
        <taxon>Caudoviricetes</taxon>
        <taxon>Peduoviridae</taxon>
        <taxon>Maltschvirus</taxon>
        <taxon>Maltschvirus maltsch</taxon>
    </lineage>
</organism>
<dbReference type="EMBL" id="LR797364">
    <property type="protein sequence ID" value="CAB4210591.1"/>
    <property type="molecule type" value="Genomic_DNA"/>
</dbReference>
<keyword evidence="1" id="KW-1188">Viral release from host cell</keyword>
<dbReference type="Pfam" id="PF17289">
    <property type="entry name" value="Terminase_6C"/>
    <property type="match status" value="1"/>
</dbReference>
<protein>
    <submittedName>
        <fullName evidence="7">Archaeophage PsiM2, terminase large subunit</fullName>
    </submittedName>
</protein>
<feature type="domain" description="Terminase large subunit gp17-like C-terminal" evidence="5">
    <location>
        <begin position="402"/>
        <end position="500"/>
    </location>
</feature>
<dbReference type="InterPro" id="IPR035421">
    <property type="entry name" value="Terminase_6C"/>
</dbReference>